<evidence type="ECO:0000256" key="2">
    <source>
        <dbReference type="ARBA" id="ARBA00022553"/>
    </source>
</evidence>
<feature type="transmembrane region" description="Helical" evidence="9">
    <location>
        <begin position="164"/>
        <end position="184"/>
    </location>
</feature>
<dbReference type="KEGG" id="hbs:IPV69_18910"/>
<evidence type="ECO:0000256" key="1">
    <source>
        <dbReference type="ARBA" id="ARBA00022448"/>
    </source>
</evidence>
<keyword evidence="3" id="KW-0285">Flavoprotein</keyword>
<keyword evidence="5 9" id="KW-0812">Transmembrane</keyword>
<sequence>MDASVSSPNPTEAPTERPLDFAQSARVVCRVRSRPGPVLHSGVNVPAFYLVHALGASVPLVAGLTLFGFRALACVSIVIGSAFVAALVWRRIGRRGGQLQIPQVLWLALLLGLMLPAHLASEVPTPSATHVFTTAPWPLPAAAGVAVVMILWLAGGSGGRFHPAVYTILLIGSLFSVLLNPHWVLARKHILSGDVLNAAAPGAISIASEPWLRRPTDGGRDAFWIVPAAQWLSLYTRGQIPVDRGRMPMHELLRDRMPPLEDLVVGGHPAPIGCASLIGVIVGGLFLMYRGVIDFRVPLGVVVSMYAALLILPVPTVITETGPYYRWFIPREPDVGWAAAVTFVNYQMTAGPAVFMAFFLATAPSVRPLVRRARTLYAVLIGVASAAAQLYLTVSLGPYIALVAVALLAPIIDRWFAPRTLV</sequence>
<protein>
    <submittedName>
        <fullName evidence="10">RnfABCDGE type electron transport complex subunit D</fullName>
    </submittedName>
</protein>
<name>A0A7M2WSZ7_9BACT</name>
<accession>A0A7M2WSZ7</accession>
<feature type="transmembrane region" description="Helical" evidence="9">
    <location>
        <begin position="398"/>
        <end position="417"/>
    </location>
</feature>
<feature type="transmembrane region" description="Helical" evidence="9">
    <location>
        <begin position="67"/>
        <end position="89"/>
    </location>
</feature>
<dbReference type="GO" id="GO:0005886">
    <property type="term" value="C:plasma membrane"/>
    <property type="evidence" value="ECO:0007669"/>
    <property type="project" value="TreeGrafter"/>
</dbReference>
<dbReference type="PANTHER" id="PTHR30578:SF0">
    <property type="entry name" value="ION-TRANSLOCATING OXIDOREDUCTASE COMPLEX SUBUNIT D"/>
    <property type="match status" value="1"/>
</dbReference>
<dbReference type="InterPro" id="IPR004338">
    <property type="entry name" value="NqrB/RnfD"/>
</dbReference>
<keyword evidence="2" id="KW-0597">Phosphoprotein</keyword>
<dbReference type="PANTHER" id="PTHR30578">
    <property type="entry name" value="ELECTRON TRANSPORT COMPLEX PROTEIN RNFD"/>
    <property type="match status" value="1"/>
</dbReference>
<evidence type="ECO:0000313" key="11">
    <source>
        <dbReference type="Proteomes" id="UP000593765"/>
    </source>
</evidence>
<feature type="transmembrane region" description="Helical" evidence="9">
    <location>
        <begin position="299"/>
        <end position="318"/>
    </location>
</feature>
<feature type="transmembrane region" description="Helical" evidence="9">
    <location>
        <begin position="139"/>
        <end position="157"/>
    </location>
</feature>
<keyword evidence="4" id="KW-0288">FMN</keyword>
<dbReference type="Pfam" id="PF03116">
    <property type="entry name" value="NQR2_RnfD_RnfE"/>
    <property type="match status" value="1"/>
</dbReference>
<dbReference type="RefSeq" id="WP_206291280.1">
    <property type="nucleotide sequence ID" value="NZ_CP063458.1"/>
</dbReference>
<evidence type="ECO:0000256" key="5">
    <source>
        <dbReference type="ARBA" id="ARBA00022692"/>
    </source>
</evidence>
<feature type="transmembrane region" description="Helical" evidence="9">
    <location>
        <begin position="338"/>
        <end position="363"/>
    </location>
</feature>
<reference evidence="10 11" key="1">
    <citation type="submission" date="2020-10" db="EMBL/GenBank/DDBJ databases">
        <title>Wide distribution of Phycisphaera-like planctomycetes from WD2101 soil group in peatlands and genome analysis of the first cultivated representative.</title>
        <authorList>
            <person name="Dedysh S.N."/>
            <person name="Beletsky A.V."/>
            <person name="Ivanova A."/>
            <person name="Kulichevskaya I.S."/>
            <person name="Suzina N.E."/>
            <person name="Philippov D.A."/>
            <person name="Rakitin A.L."/>
            <person name="Mardanov A.V."/>
            <person name="Ravin N.V."/>
        </authorList>
    </citation>
    <scope>NUCLEOTIDE SEQUENCE [LARGE SCALE GENOMIC DNA]</scope>
    <source>
        <strain evidence="10 11">M1803</strain>
    </source>
</reference>
<keyword evidence="6" id="KW-1278">Translocase</keyword>
<keyword evidence="8 9" id="KW-0472">Membrane</keyword>
<dbReference type="AlphaFoldDB" id="A0A7M2WSZ7"/>
<dbReference type="GO" id="GO:0055085">
    <property type="term" value="P:transmembrane transport"/>
    <property type="evidence" value="ECO:0007669"/>
    <property type="project" value="InterPro"/>
</dbReference>
<feature type="transmembrane region" description="Helical" evidence="9">
    <location>
        <begin position="101"/>
        <end position="119"/>
    </location>
</feature>
<evidence type="ECO:0000256" key="3">
    <source>
        <dbReference type="ARBA" id="ARBA00022630"/>
    </source>
</evidence>
<keyword evidence="1" id="KW-0813">Transport</keyword>
<keyword evidence="7 9" id="KW-1133">Transmembrane helix</keyword>
<keyword evidence="11" id="KW-1185">Reference proteome</keyword>
<evidence type="ECO:0000256" key="4">
    <source>
        <dbReference type="ARBA" id="ARBA00022643"/>
    </source>
</evidence>
<evidence type="ECO:0000256" key="7">
    <source>
        <dbReference type="ARBA" id="ARBA00022989"/>
    </source>
</evidence>
<evidence type="ECO:0000256" key="6">
    <source>
        <dbReference type="ARBA" id="ARBA00022967"/>
    </source>
</evidence>
<proteinExistence type="predicted"/>
<evidence type="ECO:0000256" key="9">
    <source>
        <dbReference type="SAM" id="Phobius"/>
    </source>
</evidence>
<gene>
    <name evidence="10" type="ORF">IPV69_18910</name>
</gene>
<dbReference type="Proteomes" id="UP000593765">
    <property type="component" value="Chromosome"/>
</dbReference>
<organism evidence="10 11">
    <name type="scientific">Humisphaera borealis</name>
    <dbReference type="NCBI Taxonomy" id="2807512"/>
    <lineage>
        <taxon>Bacteria</taxon>
        <taxon>Pseudomonadati</taxon>
        <taxon>Planctomycetota</taxon>
        <taxon>Phycisphaerae</taxon>
        <taxon>Tepidisphaerales</taxon>
        <taxon>Tepidisphaeraceae</taxon>
        <taxon>Humisphaera</taxon>
    </lineage>
</organism>
<feature type="transmembrane region" description="Helical" evidence="9">
    <location>
        <begin position="268"/>
        <end position="287"/>
    </location>
</feature>
<evidence type="ECO:0000256" key="8">
    <source>
        <dbReference type="ARBA" id="ARBA00023136"/>
    </source>
</evidence>
<dbReference type="EMBL" id="CP063458">
    <property type="protein sequence ID" value="QOV88302.1"/>
    <property type="molecule type" value="Genomic_DNA"/>
</dbReference>
<evidence type="ECO:0000313" key="10">
    <source>
        <dbReference type="EMBL" id="QOV88302.1"/>
    </source>
</evidence>